<dbReference type="RefSeq" id="WP_072758643.1">
    <property type="nucleotide sequence ID" value="NZ_FRDJ01000003.1"/>
</dbReference>
<accession>A0A1M7SEQ8</accession>
<dbReference type="STRING" id="1121883.SAMN02745226_00836"/>
<evidence type="ECO:0000313" key="4">
    <source>
        <dbReference type="EMBL" id="SHN56969.1"/>
    </source>
</evidence>
<proteinExistence type="predicted"/>
<keyword evidence="5" id="KW-1185">Reference proteome</keyword>
<dbReference type="PANTHER" id="PTHR21666:SF289">
    <property type="entry name" value="L-ALA--D-GLU ENDOPEPTIDASE"/>
    <property type="match status" value="1"/>
</dbReference>
<keyword evidence="1" id="KW-0732">Signal</keyword>
<keyword evidence="2" id="KW-0812">Transmembrane</keyword>
<dbReference type="Gene3D" id="2.70.70.10">
    <property type="entry name" value="Glucose Permease (Domain IIA)"/>
    <property type="match status" value="1"/>
</dbReference>
<dbReference type="SUPFAM" id="SSF51261">
    <property type="entry name" value="Duplicated hybrid motif"/>
    <property type="match status" value="1"/>
</dbReference>
<name>A0A1M7SEQ8_FERGO</name>
<feature type="domain" description="M23ase beta-sheet core" evidence="3">
    <location>
        <begin position="52"/>
        <end position="109"/>
    </location>
</feature>
<reference evidence="5" key="1">
    <citation type="submission" date="2016-12" db="EMBL/GenBank/DDBJ databases">
        <authorList>
            <person name="Varghese N."/>
            <person name="Submissions S."/>
        </authorList>
    </citation>
    <scope>NUCLEOTIDE SEQUENCE [LARGE SCALE GENOMIC DNA]</scope>
    <source>
        <strain evidence="5">DSM 13020</strain>
    </source>
</reference>
<evidence type="ECO:0000259" key="3">
    <source>
        <dbReference type="Pfam" id="PF01551"/>
    </source>
</evidence>
<dbReference type="InterPro" id="IPR050570">
    <property type="entry name" value="Cell_wall_metabolism_enzyme"/>
</dbReference>
<evidence type="ECO:0000256" key="2">
    <source>
        <dbReference type="SAM" id="Phobius"/>
    </source>
</evidence>
<dbReference type="InterPro" id="IPR011055">
    <property type="entry name" value="Dup_hybrid_motif"/>
</dbReference>
<sequence length="329" mass="38184">MEIKLVQKLIIQFILILFLSISTFALYRVPVDNSYVTATFLEFRSTGKIPHFHSGVDFSTFLKEGIPILAAEEGFLRRLEIDVDNIYGNTVVLEHPDGYRTLYAHLANFNEEFEKIANMLRDEFGDKRIVVEFLSEDFKVSKGEVIGFSGRTGEAAQAHCHFEVRDKEEKVIFDPLEFIDKSMLRPVQMGIILKSLIIDGQEFNYTENGTYTFTGPYPKIAVEAYTELAKNLLGVKEIKVYFSEKLVYHIMLDRLSMELWEKPYSLYDEKTVMSALTYRGFYKLYSDESLPFVKVNDMSGYNASNYQVKLEIRDEFGNSKDFYFNLVRR</sequence>
<dbReference type="GO" id="GO:0004222">
    <property type="term" value="F:metalloendopeptidase activity"/>
    <property type="evidence" value="ECO:0007669"/>
    <property type="project" value="TreeGrafter"/>
</dbReference>
<dbReference type="AlphaFoldDB" id="A0A1M7SEQ8"/>
<dbReference type="CDD" id="cd12797">
    <property type="entry name" value="M23_peptidase"/>
    <property type="match status" value="1"/>
</dbReference>
<dbReference type="PANTHER" id="PTHR21666">
    <property type="entry name" value="PEPTIDASE-RELATED"/>
    <property type="match status" value="1"/>
</dbReference>
<dbReference type="InterPro" id="IPR016047">
    <property type="entry name" value="M23ase_b-sheet_dom"/>
</dbReference>
<dbReference type="EMBL" id="FRDJ01000003">
    <property type="protein sequence ID" value="SHN56969.1"/>
    <property type="molecule type" value="Genomic_DNA"/>
</dbReference>
<feature type="transmembrane region" description="Helical" evidence="2">
    <location>
        <begin position="9"/>
        <end position="27"/>
    </location>
</feature>
<dbReference type="Pfam" id="PF01551">
    <property type="entry name" value="Peptidase_M23"/>
    <property type="match status" value="1"/>
</dbReference>
<evidence type="ECO:0000313" key="5">
    <source>
        <dbReference type="Proteomes" id="UP000184207"/>
    </source>
</evidence>
<keyword evidence="2" id="KW-1133">Transmembrane helix</keyword>
<protein>
    <submittedName>
        <fullName evidence="4">Peptidase family M23</fullName>
    </submittedName>
</protein>
<dbReference type="Proteomes" id="UP000184207">
    <property type="component" value="Unassembled WGS sequence"/>
</dbReference>
<keyword evidence="2" id="KW-0472">Membrane</keyword>
<evidence type="ECO:0000256" key="1">
    <source>
        <dbReference type="ARBA" id="ARBA00022729"/>
    </source>
</evidence>
<gene>
    <name evidence="4" type="ORF">SAMN02745226_00836</name>
</gene>
<dbReference type="OrthoDB" id="9805070at2"/>
<organism evidence="4 5">
    <name type="scientific">Fervidobacterium gondwanense DSM 13020</name>
    <dbReference type="NCBI Taxonomy" id="1121883"/>
    <lineage>
        <taxon>Bacteria</taxon>
        <taxon>Thermotogati</taxon>
        <taxon>Thermotogota</taxon>
        <taxon>Thermotogae</taxon>
        <taxon>Thermotogales</taxon>
        <taxon>Fervidobacteriaceae</taxon>
        <taxon>Fervidobacterium</taxon>
    </lineage>
</organism>